<keyword evidence="1" id="KW-0812">Transmembrane</keyword>
<organism evidence="2 3">
    <name type="scientific">Rhodococcus spelaei</name>
    <dbReference type="NCBI Taxonomy" id="2546320"/>
    <lineage>
        <taxon>Bacteria</taxon>
        <taxon>Bacillati</taxon>
        <taxon>Actinomycetota</taxon>
        <taxon>Actinomycetes</taxon>
        <taxon>Mycobacteriales</taxon>
        <taxon>Nocardiaceae</taxon>
        <taxon>Rhodococcus</taxon>
    </lineage>
</organism>
<evidence type="ECO:0000313" key="2">
    <source>
        <dbReference type="EMBL" id="TQF69291.1"/>
    </source>
</evidence>
<sequence length="148" mass="16398">MFHERIVRTVLAVTAGYVMVLGLWLGWLVQRTPPETVPYQIIGLLAAFGSALGLGMIWSDRPTRADRKLVKRGLEGWATIESARRLAETADHGQITSLRLRLTVPGSATYTGRVLYEVPEGQGERFTPGATVSIRVDPKDRDRIILCP</sequence>
<dbReference type="Proteomes" id="UP000316256">
    <property type="component" value="Unassembled WGS sequence"/>
</dbReference>
<keyword evidence="3" id="KW-1185">Reference proteome</keyword>
<feature type="transmembrane region" description="Helical" evidence="1">
    <location>
        <begin position="7"/>
        <end position="27"/>
    </location>
</feature>
<keyword evidence="1" id="KW-0472">Membrane</keyword>
<dbReference type="RefSeq" id="WP_142099204.1">
    <property type="nucleotide sequence ID" value="NZ_VIGH01000004.1"/>
</dbReference>
<dbReference type="OrthoDB" id="4566180at2"/>
<name>A0A541BAD0_9NOCA</name>
<dbReference type="AlphaFoldDB" id="A0A541BAD0"/>
<keyword evidence="1" id="KW-1133">Transmembrane helix</keyword>
<accession>A0A541BAD0</accession>
<protein>
    <submittedName>
        <fullName evidence="2">DUF4175 domain-containing protein</fullName>
    </submittedName>
</protein>
<dbReference type="EMBL" id="VIGH01000004">
    <property type="protein sequence ID" value="TQF69291.1"/>
    <property type="molecule type" value="Genomic_DNA"/>
</dbReference>
<feature type="transmembrane region" description="Helical" evidence="1">
    <location>
        <begin position="39"/>
        <end position="58"/>
    </location>
</feature>
<comment type="caution">
    <text evidence="2">The sequence shown here is derived from an EMBL/GenBank/DDBJ whole genome shotgun (WGS) entry which is preliminary data.</text>
</comment>
<reference evidence="2 3" key="1">
    <citation type="submission" date="2019-06" db="EMBL/GenBank/DDBJ databases">
        <title>Rhodococcus spaelei sp. nov., isolated from a cave.</title>
        <authorList>
            <person name="Lee S.D."/>
        </authorList>
    </citation>
    <scope>NUCLEOTIDE SEQUENCE [LARGE SCALE GENOMIC DNA]</scope>
    <source>
        <strain evidence="2 3">C9-5</strain>
    </source>
</reference>
<evidence type="ECO:0000256" key="1">
    <source>
        <dbReference type="SAM" id="Phobius"/>
    </source>
</evidence>
<proteinExistence type="predicted"/>
<gene>
    <name evidence="2" type="ORF">FK531_11165</name>
</gene>
<evidence type="ECO:0000313" key="3">
    <source>
        <dbReference type="Proteomes" id="UP000316256"/>
    </source>
</evidence>